<name>A0A8T2F8J4_ARASU</name>
<accession>A0A8T2F8J4</accession>
<feature type="non-terminal residue" evidence="1">
    <location>
        <position position="53"/>
    </location>
</feature>
<reference evidence="1 2" key="1">
    <citation type="submission" date="2020-12" db="EMBL/GenBank/DDBJ databases">
        <title>Concerted genomic and epigenomic changes stabilize Arabidopsis allopolyploids.</title>
        <authorList>
            <person name="Chen Z."/>
        </authorList>
    </citation>
    <scope>NUCLEOTIDE SEQUENCE [LARGE SCALE GENOMIC DNA]</scope>
    <source>
        <strain evidence="1">As9502</strain>
        <tissue evidence="1">Leaf</tissue>
    </source>
</reference>
<gene>
    <name evidence="1" type="ORF">ISN44_As03g026090</name>
</gene>
<sequence length="53" mass="5900">MILTSPLFHFGHMSLNLGKFADLLKEDPHSTQCHPLVKTWGTSNSVKTESTDT</sequence>
<comment type="caution">
    <text evidence="1">The sequence shown here is derived from an EMBL/GenBank/DDBJ whole genome shotgun (WGS) entry which is preliminary data.</text>
</comment>
<keyword evidence="2" id="KW-1185">Reference proteome</keyword>
<dbReference type="EMBL" id="JAEFBJ010000003">
    <property type="protein sequence ID" value="KAG7632477.1"/>
    <property type="molecule type" value="Genomic_DNA"/>
</dbReference>
<dbReference type="AlphaFoldDB" id="A0A8T2F8J4"/>
<dbReference type="Proteomes" id="UP000694251">
    <property type="component" value="Chromosome 3"/>
</dbReference>
<evidence type="ECO:0000313" key="1">
    <source>
        <dbReference type="EMBL" id="KAG7632477.1"/>
    </source>
</evidence>
<evidence type="ECO:0000313" key="2">
    <source>
        <dbReference type="Proteomes" id="UP000694251"/>
    </source>
</evidence>
<protein>
    <submittedName>
        <fullName evidence="1">Uncharacterized protein</fullName>
    </submittedName>
</protein>
<organism evidence="1 2">
    <name type="scientific">Arabidopsis suecica</name>
    <name type="common">Swedish thale-cress</name>
    <name type="synonym">Cardaminopsis suecica</name>
    <dbReference type="NCBI Taxonomy" id="45249"/>
    <lineage>
        <taxon>Eukaryota</taxon>
        <taxon>Viridiplantae</taxon>
        <taxon>Streptophyta</taxon>
        <taxon>Embryophyta</taxon>
        <taxon>Tracheophyta</taxon>
        <taxon>Spermatophyta</taxon>
        <taxon>Magnoliopsida</taxon>
        <taxon>eudicotyledons</taxon>
        <taxon>Gunneridae</taxon>
        <taxon>Pentapetalae</taxon>
        <taxon>rosids</taxon>
        <taxon>malvids</taxon>
        <taxon>Brassicales</taxon>
        <taxon>Brassicaceae</taxon>
        <taxon>Camelineae</taxon>
        <taxon>Arabidopsis</taxon>
    </lineage>
</organism>
<proteinExistence type="predicted"/>